<sequence length="193" mass="21641">MSSDEDLFAQQMADVTPVEVKPRVDLKTGVGKSTPGEKRRRQAAVSSEEKPTDNYLTANHIPPVEPLAVLAFQREGVQHGVYRKLKRGNYELEATIDLHNMTVEQARVELFDFIHQCLEYDVRTALVTHGKGDRNLDNPGILKSCTALWLKEVTEVIAFHSAQPRHGGVGSVYVMLKKSKAAKEQNSKNYRPD</sequence>
<gene>
    <name evidence="3" type="primary">smrA</name>
    <name evidence="3" type="ORF">SIN8267_02838</name>
</gene>
<dbReference type="GO" id="GO:0004519">
    <property type="term" value="F:endonuclease activity"/>
    <property type="evidence" value="ECO:0007669"/>
    <property type="project" value="UniProtKB-KW"/>
</dbReference>
<dbReference type="SUPFAM" id="SSF160443">
    <property type="entry name" value="SMR domain-like"/>
    <property type="match status" value="1"/>
</dbReference>
<keyword evidence="3" id="KW-0540">Nuclease</keyword>
<proteinExistence type="predicted"/>
<dbReference type="NCBIfam" id="NF033154">
    <property type="entry name" value="endonuc_SmrA"/>
    <property type="match status" value="1"/>
</dbReference>
<feature type="domain" description="Smr" evidence="2">
    <location>
        <begin position="96"/>
        <end position="177"/>
    </location>
</feature>
<keyword evidence="3" id="KW-0378">Hydrolase</keyword>
<dbReference type="EC" id="3.1.-.-" evidence="3"/>
<accession>A0ABM9AHN1</accession>
<reference evidence="3" key="1">
    <citation type="submission" date="2021-12" db="EMBL/GenBank/DDBJ databases">
        <authorList>
            <person name="Rodrigo-Torres L."/>
            <person name="Arahal R. D."/>
            <person name="Lucena T."/>
        </authorList>
    </citation>
    <scope>NUCLEOTIDE SEQUENCE</scope>
    <source>
        <strain evidence="3">CECT 8267</strain>
    </source>
</reference>
<dbReference type="SMART" id="SM00463">
    <property type="entry name" value="SMR"/>
    <property type="match status" value="1"/>
</dbReference>
<evidence type="ECO:0000313" key="3">
    <source>
        <dbReference type="EMBL" id="CAH0992705.1"/>
    </source>
</evidence>
<organism evidence="3 4">
    <name type="scientific">Sinobacterium norvegicum</name>
    <dbReference type="NCBI Taxonomy" id="1641715"/>
    <lineage>
        <taxon>Bacteria</taxon>
        <taxon>Pseudomonadati</taxon>
        <taxon>Pseudomonadota</taxon>
        <taxon>Gammaproteobacteria</taxon>
        <taxon>Cellvibrionales</taxon>
        <taxon>Spongiibacteraceae</taxon>
        <taxon>Sinobacterium</taxon>
    </lineage>
</organism>
<dbReference type="PROSITE" id="PS50828">
    <property type="entry name" value="SMR"/>
    <property type="match status" value="1"/>
</dbReference>
<protein>
    <submittedName>
        <fullName evidence="3">DNA endonuclease SmrA</fullName>
        <ecNumber evidence="3">3.1.-.-</ecNumber>
    </submittedName>
</protein>
<dbReference type="GO" id="GO:0016787">
    <property type="term" value="F:hydrolase activity"/>
    <property type="evidence" value="ECO:0007669"/>
    <property type="project" value="UniProtKB-KW"/>
</dbReference>
<keyword evidence="3" id="KW-0255">Endonuclease</keyword>
<evidence type="ECO:0000313" key="4">
    <source>
        <dbReference type="Proteomes" id="UP000838100"/>
    </source>
</evidence>
<dbReference type="EMBL" id="CAKLPX010000003">
    <property type="protein sequence ID" value="CAH0992705.1"/>
    <property type="molecule type" value="Genomic_DNA"/>
</dbReference>
<name>A0ABM9AHN1_9GAMM</name>
<dbReference type="Pfam" id="PF01713">
    <property type="entry name" value="Smr"/>
    <property type="match status" value="1"/>
</dbReference>
<keyword evidence="4" id="KW-1185">Reference proteome</keyword>
<evidence type="ECO:0000256" key="1">
    <source>
        <dbReference type="SAM" id="MobiDB-lite"/>
    </source>
</evidence>
<feature type="region of interest" description="Disordered" evidence="1">
    <location>
        <begin position="23"/>
        <end position="59"/>
    </location>
</feature>
<dbReference type="InterPro" id="IPR047688">
    <property type="entry name" value="Endonuc_SmrA"/>
</dbReference>
<evidence type="ECO:0000259" key="2">
    <source>
        <dbReference type="PROSITE" id="PS50828"/>
    </source>
</evidence>
<comment type="caution">
    <text evidence="3">The sequence shown here is derived from an EMBL/GenBank/DDBJ whole genome shotgun (WGS) entry which is preliminary data.</text>
</comment>
<dbReference type="PANTHER" id="PTHR35562:SF2">
    <property type="entry name" value="DNA ENDONUCLEASE SMRA-RELATED"/>
    <property type="match status" value="1"/>
</dbReference>
<dbReference type="RefSeq" id="WP_237445383.1">
    <property type="nucleotide sequence ID" value="NZ_CAKLPX010000003.1"/>
</dbReference>
<dbReference type="InterPro" id="IPR036063">
    <property type="entry name" value="Smr_dom_sf"/>
</dbReference>
<dbReference type="InterPro" id="IPR002625">
    <property type="entry name" value="Smr_dom"/>
</dbReference>
<dbReference type="PANTHER" id="PTHR35562">
    <property type="entry name" value="DNA ENDONUCLEASE SMRA-RELATED"/>
    <property type="match status" value="1"/>
</dbReference>
<dbReference type="Gene3D" id="3.30.1370.110">
    <property type="match status" value="1"/>
</dbReference>
<dbReference type="Proteomes" id="UP000838100">
    <property type="component" value="Unassembled WGS sequence"/>
</dbReference>